<evidence type="ECO:0000256" key="2">
    <source>
        <dbReference type="ARBA" id="ARBA00019766"/>
    </source>
</evidence>
<name>A0A815GTN8_ADIRI</name>
<keyword evidence="4 5" id="KW-0342">GTP-binding</keyword>
<evidence type="ECO:0000313" key="7">
    <source>
        <dbReference type="EMBL" id="CAF1344770.1"/>
    </source>
</evidence>
<dbReference type="SMART" id="SM00177">
    <property type="entry name" value="ARF"/>
    <property type="match status" value="1"/>
</dbReference>
<dbReference type="Pfam" id="PF00025">
    <property type="entry name" value="Arf"/>
    <property type="match status" value="1"/>
</dbReference>
<comment type="caution">
    <text evidence="7">The sequence shown here is derived from an EMBL/GenBank/DDBJ whole genome shotgun (WGS) entry which is preliminary data.</text>
</comment>
<evidence type="ECO:0000256" key="6">
    <source>
        <dbReference type="PIRSR" id="PIRSR606689-2"/>
    </source>
</evidence>
<proteinExistence type="inferred from homology"/>
<feature type="binding site" evidence="5">
    <location>
        <begin position="127"/>
        <end position="130"/>
    </location>
    <ligand>
        <name>GTP</name>
        <dbReference type="ChEBI" id="CHEBI:37565"/>
    </ligand>
</feature>
<dbReference type="PANTHER" id="PTHR11711">
    <property type="entry name" value="ADP RIBOSYLATION FACTOR-RELATED"/>
    <property type="match status" value="1"/>
</dbReference>
<accession>A0A815GTN8</accession>
<dbReference type="InterPro" id="IPR006689">
    <property type="entry name" value="Small_GTPase_ARF/SAR"/>
</dbReference>
<organism evidence="7 8">
    <name type="scientific">Adineta ricciae</name>
    <name type="common">Rotifer</name>
    <dbReference type="NCBI Taxonomy" id="249248"/>
    <lineage>
        <taxon>Eukaryota</taxon>
        <taxon>Metazoa</taxon>
        <taxon>Spiralia</taxon>
        <taxon>Gnathifera</taxon>
        <taxon>Rotifera</taxon>
        <taxon>Eurotatoria</taxon>
        <taxon>Bdelloidea</taxon>
        <taxon>Adinetida</taxon>
        <taxon>Adinetidae</taxon>
        <taxon>Adineta</taxon>
    </lineage>
</organism>
<dbReference type="GO" id="GO:0005525">
    <property type="term" value="F:GTP binding"/>
    <property type="evidence" value="ECO:0007669"/>
    <property type="project" value="UniProtKB-KW"/>
</dbReference>
<evidence type="ECO:0000256" key="1">
    <source>
        <dbReference type="ARBA" id="ARBA00010290"/>
    </source>
</evidence>
<keyword evidence="6" id="KW-0460">Magnesium</keyword>
<evidence type="ECO:0000313" key="8">
    <source>
        <dbReference type="Proteomes" id="UP000663852"/>
    </source>
</evidence>
<dbReference type="SMART" id="SM00175">
    <property type="entry name" value="RAB"/>
    <property type="match status" value="1"/>
</dbReference>
<dbReference type="PROSITE" id="PS51419">
    <property type="entry name" value="RAB"/>
    <property type="match status" value="1"/>
</dbReference>
<protein>
    <recommendedName>
        <fullName evidence="2">ADP-ribosylation factor-like protein 6</fullName>
    </recommendedName>
</protein>
<evidence type="ECO:0000256" key="5">
    <source>
        <dbReference type="PIRSR" id="PIRSR606689-1"/>
    </source>
</evidence>
<dbReference type="Proteomes" id="UP000663852">
    <property type="component" value="Unassembled WGS sequence"/>
</dbReference>
<dbReference type="AlphaFoldDB" id="A0A815GTN8"/>
<sequence length="233" mass="26150">MSSSAINQATAGNVKNKVLSVLITGPYGAGKKTIVRMTKYGEIADLLPTIGVDFEKITIDETPLLIWSIGGRSGHRATVTQYYRRMSAFIFVVDSNDHLSIGEARERLHQIVGDDRIEDKPILIFANKQDLPDAMSVDQLREELHLDKVDKKVKWHLQPASATQNQGLHQGFEWLIRSIPKQKNQINPVVETVNDTITMKNDLISSLNITKFTASIWKIISSSFTLIGYVFKN</sequence>
<dbReference type="PROSITE" id="PS51417">
    <property type="entry name" value="ARF"/>
    <property type="match status" value="1"/>
</dbReference>
<dbReference type="FunFam" id="3.40.50.300:FF:001166">
    <property type="entry name" value="ADP-ribosylation factor D"/>
    <property type="match status" value="1"/>
</dbReference>
<feature type="binding site" evidence="5">
    <location>
        <position position="71"/>
    </location>
    <ligand>
        <name>GTP</name>
        <dbReference type="ChEBI" id="CHEBI:37565"/>
    </ligand>
</feature>
<evidence type="ECO:0000256" key="4">
    <source>
        <dbReference type="ARBA" id="ARBA00023134"/>
    </source>
</evidence>
<dbReference type="Gene3D" id="3.40.50.300">
    <property type="entry name" value="P-loop containing nucleotide triphosphate hydrolases"/>
    <property type="match status" value="1"/>
</dbReference>
<dbReference type="EMBL" id="CAJNOJ010000257">
    <property type="protein sequence ID" value="CAF1344770.1"/>
    <property type="molecule type" value="Genomic_DNA"/>
</dbReference>
<feature type="binding site" evidence="6">
    <location>
        <position position="49"/>
    </location>
    <ligand>
        <name>Mg(2+)</name>
        <dbReference type="ChEBI" id="CHEBI:18420"/>
    </ligand>
</feature>
<dbReference type="CDD" id="cd00878">
    <property type="entry name" value="Arf_Arl"/>
    <property type="match status" value="1"/>
</dbReference>
<dbReference type="GO" id="GO:0046872">
    <property type="term" value="F:metal ion binding"/>
    <property type="evidence" value="ECO:0007669"/>
    <property type="project" value="UniProtKB-KW"/>
</dbReference>
<dbReference type="InterPro" id="IPR024156">
    <property type="entry name" value="Small_GTPase_ARF"/>
</dbReference>
<keyword evidence="6" id="KW-0479">Metal-binding</keyword>
<comment type="similarity">
    <text evidence="1">Belongs to the small GTPase superfamily. Arf family.</text>
</comment>
<keyword evidence="3 5" id="KW-0547">Nucleotide-binding</keyword>
<gene>
    <name evidence="7" type="ORF">EDS130_LOCUS32939</name>
</gene>
<dbReference type="GO" id="GO:0003924">
    <property type="term" value="F:GTPase activity"/>
    <property type="evidence" value="ECO:0007669"/>
    <property type="project" value="InterPro"/>
</dbReference>
<dbReference type="OrthoDB" id="10016159at2759"/>
<dbReference type="PRINTS" id="PR00328">
    <property type="entry name" value="SAR1GTPBP"/>
</dbReference>
<reference evidence="7" key="1">
    <citation type="submission" date="2021-02" db="EMBL/GenBank/DDBJ databases">
        <authorList>
            <person name="Nowell W R."/>
        </authorList>
    </citation>
    <scope>NUCLEOTIDE SEQUENCE</scope>
</reference>
<dbReference type="SUPFAM" id="SSF52540">
    <property type="entry name" value="P-loop containing nucleoside triphosphate hydrolases"/>
    <property type="match status" value="1"/>
</dbReference>
<evidence type="ECO:0000256" key="3">
    <source>
        <dbReference type="ARBA" id="ARBA00022741"/>
    </source>
</evidence>
<dbReference type="SMART" id="SM00178">
    <property type="entry name" value="SAR"/>
    <property type="match status" value="1"/>
</dbReference>
<dbReference type="InterPro" id="IPR027417">
    <property type="entry name" value="P-loop_NTPase"/>
</dbReference>